<dbReference type="Gene3D" id="3.30.450.30">
    <property type="entry name" value="Dynein light chain 2a, cytoplasmic"/>
    <property type="match status" value="1"/>
</dbReference>
<dbReference type="InterPro" id="IPR024135">
    <property type="entry name" value="LAMTOR5"/>
</dbReference>
<dbReference type="AlphaFoldDB" id="A0A8K1FNI5"/>
<dbReference type="EMBL" id="SPLM01000005">
    <property type="protein sequence ID" value="TMW67364.1"/>
    <property type="molecule type" value="Genomic_DNA"/>
</dbReference>
<reference evidence="1" key="1">
    <citation type="submission" date="2019-03" db="EMBL/GenBank/DDBJ databases">
        <title>Long read genome sequence of the mycoparasitic Pythium oligandrum ATCC 38472 isolated from sugarbeet rhizosphere.</title>
        <authorList>
            <person name="Gaulin E."/>
        </authorList>
    </citation>
    <scope>NUCLEOTIDE SEQUENCE</scope>
    <source>
        <strain evidence="1">ATCC 38472_TT</strain>
    </source>
</reference>
<name>A0A8K1FNI5_PYTOL</name>
<dbReference type="Proteomes" id="UP000794436">
    <property type="component" value="Unassembled WGS sequence"/>
</dbReference>
<sequence length="90" mass="9362">MAEGMQGVLVNDAQGLCVKADGDLKSASEVAGFFTSIVESATNLGEGEEGEVPTVRIETSLRTLLVSRVMSDNGERTIVVSKASEEASGE</sequence>
<evidence type="ECO:0000313" key="1">
    <source>
        <dbReference type="EMBL" id="TMW67364.1"/>
    </source>
</evidence>
<organism evidence="1 2">
    <name type="scientific">Pythium oligandrum</name>
    <name type="common">Mycoparasitic fungus</name>
    <dbReference type="NCBI Taxonomy" id="41045"/>
    <lineage>
        <taxon>Eukaryota</taxon>
        <taxon>Sar</taxon>
        <taxon>Stramenopiles</taxon>
        <taxon>Oomycota</taxon>
        <taxon>Peronosporomycetes</taxon>
        <taxon>Pythiales</taxon>
        <taxon>Pythiaceae</taxon>
        <taxon>Pythium</taxon>
    </lineage>
</organism>
<protein>
    <recommendedName>
        <fullName evidence="3">Late endosomal/lysosomal adaptor and MAPK and MTOR activator 5</fullName>
    </recommendedName>
</protein>
<keyword evidence="2" id="KW-1185">Reference proteome</keyword>
<comment type="caution">
    <text evidence="1">The sequence shown here is derived from an EMBL/GenBank/DDBJ whole genome shotgun (WGS) entry which is preliminary data.</text>
</comment>
<accession>A0A8K1FNI5</accession>
<proteinExistence type="predicted"/>
<gene>
    <name evidence="1" type="ORF">Poli38472_012480</name>
</gene>
<dbReference type="GO" id="GO:0071986">
    <property type="term" value="C:Ragulator complex"/>
    <property type="evidence" value="ECO:0007669"/>
    <property type="project" value="InterPro"/>
</dbReference>
<dbReference type="Pfam" id="PF16672">
    <property type="entry name" value="LAMTOR5"/>
    <property type="match status" value="1"/>
</dbReference>
<evidence type="ECO:0008006" key="3">
    <source>
        <dbReference type="Google" id="ProtNLM"/>
    </source>
</evidence>
<dbReference type="OrthoDB" id="160432at2759"/>
<evidence type="ECO:0000313" key="2">
    <source>
        <dbReference type="Proteomes" id="UP000794436"/>
    </source>
</evidence>